<reference evidence="1" key="1">
    <citation type="submission" date="2022-04" db="EMBL/GenBank/DDBJ databases">
        <title>Genome of the entomopathogenic fungus Entomophthora muscae.</title>
        <authorList>
            <person name="Elya C."/>
            <person name="Lovett B.R."/>
            <person name="Lee E."/>
            <person name="Macias A.M."/>
            <person name="Hajek A.E."/>
            <person name="De Bivort B.L."/>
            <person name="Kasson M.T."/>
            <person name="De Fine Licht H.H."/>
            <person name="Stajich J.E."/>
        </authorList>
    </citation>
    <scope>NUCLEOTIDE SEQUENCE</scope>
    <source>
        <strain evidence="1">Berkeley</strain>
    </source>
</reference>
<protein>
    <submittedName>
        <fullName evidence="1">Uncharacterized protein</fullName>
    </submittedName>
</protein>
<comment type="caution">
    <text evidence="1">The sequence shown here is derived from an EMBL/GenBank/DDBJ whole genome shotgun (WGS) entry which is preliminary data.</text>
</comment>
<organism evidence="1 2">
    <name type="scientific">Entomophthora muscae</name>
    <dbReference type="NCBI Taxonomy" id="34485"/>
    <lineage>
        <taxon>Eukaryota</taxon>
        <taxon>Fungi</taxon>
        <taxon>Fungi incertae sedis</taxon>
        <taxon>Zoopagomycota</taxon>
        <taxon>Entomophthoromycotina</taxon>
        <taxon>Entomophthoromycetes</taxon>
        <taxon>Entomophthorales</taxon>
        <taxon>Entomophthoraceae</taxon>
        <taxon>Entomophthora</taxon>
    </lineage>
</organism>
<sequence>MNVASDILDNNFLFIKEGDLGPSASAFNSAKGNGHLSSQLLLDNANPNCLGVTLGDVGNIEEAGDIIFSILALLAAAPAVLMPSQTPGPHLMWGYHRLS</sequence>
<proteinExistence type="predicted"/>
<accession>A0ACC2TJM2</accession>
<gene>
    <name evidence="1" type="ORF">DSO57_1003402</name>
</gene>
<keyword evidence="2" id="KW-1185">Reference proteome</keyword>
<dbReference type="EMBL" id="QTSX02002848">
    <property type="protein sequence ID" value="KAJ9074748.1"/>
    <property type="molecule type" value="Genomic_DNA"/>
</dbReference>
<dbReference type="Proteomes" id="UP001165960">
    <property type="component" value="Unassembled WGS sequence"/>
</dbReference>
<name>A0ACC2TJM2_9FUNG</name>
<evidence type="ECO:0000313" key="2">
    <source>
        <dbReference type="Proteomes" id="UP001165960"/>
    </source>
</evidence>
<evidence type="ECO:0000313" key="1">
    <source>
        <dbReference type="EMBL" id="KAJ9074748.1"/>
    </source>
</evidence>